<feature type="region of interest" description="Disordered" evidence="2">
    <location>
        <begin position="187"/>
        <end position="208"/>
    </location>
</feature>
<dbReference type="AlphaFoldDB" id="A0A9P4NCY4"/>
<accession>A0A9P4NCY4</accession>
<proteinExistence type="predicted"/>
<gene>
    <name evidence="3" type="ORF">CC78DRAFT_573308</name>
</gene>
<evidence type="ECO:0000256" key="1">
    <source>
        <dbReference type="SAM" id="Coils"/>
    </source>
</evidence>
<sequence>MLDLFPVTPRPPSRKSTPVLSAPPPSPPTLPKTSLENRIILRLKELLLERKGSNATDKQFRRLEELLTQVNETEKCQHCGLSDLLGDSEGTKSDDRFSRLERLLLEQQEDSLRLAAATEAKWNKERASAQSAKKSAEKALRFTKEQAAKRAQDEAERRAAEERKNIDEDYRRRIEIYEQKLVAFSQKPDEVDESDNYDMNPTPLRRTCISDGNRHIEVSEYSRDRMEPIISPEILTNSSYFSVSATRPITRQSLLRGSSLDGSSPFLSPWIRPGAQRLATEQSS</sequence>
<organism evidence="3 4">
    <name type="scientific">Lojkania enalia</name>
    <dbReference type="NCBI Taxonomy" id="147567"/>
    <lineage>
        <taxon>Eukaryota</taxon>
        <taxon>Fungi</taxon>
        <taxon>Dikarya</taxon>
        <taxon>Ascomycota</taxon>
        <taxon>Pezizomycotina</taxon>
        <taxon>Dothideomycetes</taxon>
        <taxon>Pleosporomycetidae</taxon>
        <taxon>Pleosporales</taxon>
        <taxon>Pleosporales incertae sedis</taxon>
        <taxon>Lojkania</taxon>
    </lineage>
</organism>
<dbReference type="EMBL" id="ML986578">
    <property type="protein sequence ID" value="KAF2270944.1"/>
    <property type="molecule type" value="Genomic_DNA"/>
</dbReference>
<protein>
    <submittedName>
        <fullName evidence="3">Uncharacterized protein</fullName>
    </submittedName>
</protein>
<reference evidence="4" key="1">
    <citation type="journal article" date="2020" name="Stud. Mycol.">
        <title>101 Dothideomycetes genomes: A test case for predicting lifestyles and emergence of pathogens.</title>
        <authorList>
            <person name="Haridas S."/>
            <person name="Albert R."/>
            <person name="Binder M."/>
            <person name="Bloem J."/>
            <person name="LaButti K."/>
            <person name="Salamov A."/>
            <person name="Andreopoulos B."/>
            <person name="Baker S."/>
            <person name="Barry K."/>
            <person name="Bills G."/>
            <person name="Bluhm B."/>
            <person name="Cannon C."/>
            <person name="Castanera R."/>
            <person name="Culley D."/>
            <person name="Daum C."/>
            <person name="Ezra D."/>
            <person name="Gonzalez J."/>
            <person name="Henrissat B."/>
            <person name="Kuo A."/>
            <person name="Liang C."/>
            <person name="Lipzen A."/>
            <person name="Lutzoni F."/>
            <person name="Magnuson J."/>
            <person name="Mondo S."/>
            <person name="Nolan M."/>
            <person name="Ohm R."/>
            <person name="Pangilinan J."/>
            <person name="Park H.-J."/>
            <person name="Ramirez L."/>
            <person name="Alfaro M."/>
            <person name="Sun H."/>
            <person name="Tritt A."/>
            <person name="Yoshinaga Y."/>
            <person name="Zwiers L.-H."/>
            <person name="Turgeon B."/>
            <person name="Goodwin S."/>
            <person name="Spatafora J."/>
            <person name="Crous P."/>
            <person name="Grigoriev I."/>
        </authorList>
    </citation>
    <scope>NUCLEOTIDE SEQUENCE [LARGE SCALE GENOMIC DNA]</scope>
    <source>
        <strain evidence="4">CBS 304.66</strain>
    </source>
</reference>
<evidence type="ECO:0000256" key="2">
    <source>
        <dbReference type="SAM" id="MobiDB-lite"/>
    </source>
</evidence>
<feature type="region of interest" description="Disordered" evidence="2">
    <location>
        <begin position="1"/>
        <end position="34"/>
    </location>
</feature>
<evidence type="ECO:0000313" key="3">
    <source>
        <dbReference type="EMBL" id="KAF2270944.1"/>
    </source>
</evidence>
<keyword evidence="1" id="KW-0175">Coiled coil</keyword>
<name>A0A9P4NCY4_9PLEO</name>
<evidence type="ECO:0000313" key="4">
    <source>
        <dbReference type="Proteomes" id="UP000800093"/>
    </source>
</evidence>
<comment type="caution">
    <text evidence="3">The sequence shown here is derived from an EMBL/GenBank/DDBJ whole genome shotgun (WGS) entry which is preliminary data.</text>
</comment>
<dbReference type="Proteomes" id="UP000800093">
    <property type="component" value="Unassembled WGS sequence"/>
</dbReference>
<feature type="compositionally biased region" description="Pro residues" evidence="2">
    <location>
        <begin position="21"/>
        <end position="30"/>
    </location>
</feature>
<keyword evidence="4" id="KW-1185">Reference proteome</keyword>
<dbReference type="OrthoDB" id="3045089at2759"/>
<feature type="coiled-coil region" evidence="1">
    <location>
        <begin position="126"/>
        <end position="172"/>
    </location>
</feature>